<reference evidence="1" key="1">
    <citation type="submission" date="2022-04" db="EMBL/GenBank/DDBJ databases">
        <title>Chromosome-scale genome assembly of Holotrichia oblita Faldermann.</title>
        <authorList>
            <person name="Rongchong L."/>
        </authorList>
    </citation>
    <scope>NUCLEOTIDE SEQUENCE</scope>
    <source>
        <strain evidence="1">81SQS9</strain>
    </source>
</reference>
<dbReference type="EMBL" id="CM043016">
    <property type="protein sequence ID" value="KAI4467908.1"/>
    <property type="molecule type" value="Genomic_DNA"/>
</dbReference>
<accession>A0ACB9TMB5</accession>
<comment type="caution">
    <text evidence="1">The sequence shown here is derived from an EMBL/GenBank/DDBJ whole genome shotgun (WGS) entry which is preliminary data.</text>
</comment>
<proteinExistence type="predicted"/>
<evidence type="ECO:0000313" key="2">
    <source>
        <dbReference type="Proteomes" id="UP001056778"/>
    </source>
</evidence>
<organism evidence="1 2">
    <name type="scientific">Holotrichia oblita</name>
    <name type="common">Chafer beetle</name>
    <dbReference type="NCBI Taxonomy" id="644536"/>
    <lineage>
        <taxon>Eukaryota</taxon>
        <taxon>Metazoa</taxon>
        <taxon>Ecdysozoa</taxon>
        <taxon>Arthropoda</taxon>
        <taxon>Hexapoda</taxon>
        <taxon>Insecta</taxon>
        <taxon>Pterygota</taxon>
        <taxon>Neoptera</taxon>
        <taxon>Endopterygota</taxon>
        <taxon>Coleoptera</taxon>
        <taxon>Polyphaga</taxon>
        <taxon>Scarabaeiformia</taxon>
        <taxon>Scarabaeidae</taxon>
        <taxon>Melolonthinae</taxon>
        <taxon>Holotrichia</taxon>
    </lineage>
</organism>
<keyword evidence="2" id="KW-1185">Reference proteome</keyword>
<evidence type="ECO:0000313" key="1">
    <source>
        <dbReference type="EMBL" id="KAI4467908.1"/>
    </source>
</evidence>
<name>A0ACB9TMB5_HOLOL</name>
<sequence>MFGMSSYTYTSSVQDESGEVTPVSGGSEIEFNTNDATAGSTADCDVTVTEDIESLLVLTEEEEIYHQSDIGKPLSPITPSISSESSISPSKEKRYPLLGFRDKTAYKSDPMIGHSPSFCEKDSASHKQLGSDKWGTSKEKFLEIRGLDNLIKNKQEQHTPLHGAIVIKESYIEPPKINRISKSFHGQPNSSSFLDVSSSSRRASDVPLTSKNLNAPPEVHQKGTKRISRRNSNIEKTSSLRQFVTQKSLTENVPKNPRFTTTLVDEAEHAALMGISPINTETKISNTLKK</sequence>
<protein>
    <submittedName>
        <fullName evidence="1">Uncharacterized protein</fullName>
    </submittedName>
</protein>
<gene>
    <name evidence="1" type="ORF">MML48_2g00014322</name>
</gene>
<dbReference type="Proteomes" id="UP001056778">
    <property type="component" value="Chromosome 2"/>
</dbReference>